<feature type="coiled-coil region" evidence="2">
    <location>
        <begin position="885"/>
        <end position="919"/>
    </location>
</feature>
<dbReference type="InterPro" id="IPR001466">
    <property type="entry name" value="Beta-lactam-related"/>
</dbReference>
<feature type="compositionally biased region" description="Basic and acidic residues" evidence="3">
    <location>
        <begin position="946"/>
        <end position="955"/>
    </location>
</feature>
<evidence type="ECO:0000259" key="4">
    <source>
        <dbReference type="Pfam" id="PF00144"/>
    </source>
</evidence>
<evidence type="ECO:0000256" key="1">
    <source>
        <dbReference type="ARBA" id="ARBA00038473"/>
    </source>
</evidence>
<gene>
    <name evidence="6" type="ORF">FANTH_6057</name>
</gene>
<reference evidence="6 7" key="1">
    <citation type="journal article" date="2020" name="BMC Genomics">
        <title>Correction to: Identification and distribution of gene clusters required for synthesis of sphingolipid metabolism inhibitors in diverse species of the filamentous fungus Fusarium.</title>
        <authorList>
            <person name="Kim H.S."/>
            <person name="Lohmar J.M."/>
            <person name="Busman M."/>
            <person name="Brown D.W."/>
            <person name="Naumann T.A."/>
            <person name="Divon H.H."/>
            <person name="Lysoe E."/>
            <person name="Uhlig S."/>
            <person name="Proctor R.H."/>
        </authorList>
    </citation>
    <scope>NUCLEOTIDE SEQUENCE [LARGE SCALE GENOMIC DNA]</scope>
    <source>
        <strain evidence="6 7">NRRL 25214</strain>
    </source>
</reference>
<keyword evidence="7" id="KW-1185">Reference proteome</keyword>
<keyword evidence="2" id="KW-0175">Coiled coil</keyword>
<dbReference type="InterPro" id="IPR012338">
    <property type="entry name" value="Beta-lactam/transpept-like"/>
</dbReference>
<feature type="domain" description="Beta-lactamase-like ARB-00930-like C-terminal" evidence="5">
    <location>
        <begin position="405"/>
        <end position="545"/>
    </location>
</feature>
<dbReference type="EMBL" id="JABEVY010000135">
    <property type="protein sequence ID" value="KAF5248127.1"/>
    <property type="molecule type" value="Genomic_DNA"/>
</dbReference>
<dbReference type="InterPro" id="IPR051478">
    <property type="entry name" value="Beta-lactamase-like_AB/R"/>
</dbReference>
<feature type="domain" description="Beta-lactamase-related" evidence="4">
    <location>
        <begin position="94"/>
        <end position="381"/>
    </location>
</feature>
<feature type="compositionally biased region" description="Polar residues" evidence="3">
    <location>
        <begin position="927"/>
        <end position="941"/>
    </location>
</feature>
<dbReference type="PANTHER" id="PTHR22935">
    <property type="entry name" value="PENICILLIN-BINDING PROTEIN"/>
    <property type="match status" value="1"/>
</dbReference>
<feature type="coiled-coil region" evidence="2">
    <location>
        <begin position="668"/>
        <end position="705"/>
    </location>
</feature>
<evidence type="ECO:0000313" key="7">
    <source>
        <dbReference type="Proteomes" id="UP000573603"/>
    </source>
</evidence>
<comment type="caution">
    <text evidence="6">The sequence shown here is derived from an EMBL/GenBank/DDBJ whole genome shotgun (WGS) entry which is preliminary data.</text>
</comment>
<dbReference type="Pfam" id="PF26335">
    <property type="entry name" value="ARB_00930_C"/>
    <property type="match status" value="1"/>
</dbReference>
<sequence>MRFEALAYIGLAGSATASVILSNDVPLTGPSFLPNFDISKTDFLNEAKQKFPSLVEELFDTKILNKTDLIFAVDVFSASTNDSLYSYFHVGDTYKDTLTKGNLTEDTIFRTGSVTKVFTVYAIIAKAGIEALSYPVSIFLPELLGNSSSNPLERIDWSEITVGALASHQAGTSGPGQYLKPGFDGNDRRAFLEFMRDTQVPTMGPWRSALYSDAGFGVLTLILERLTSQEYKDAIKDIIFEPLGMNSSSAVVPNGTDVDAVARTGLVSWGTDVPIVAGSGGIYSSAKDLRLAGLSILNSDLLSSSTTREWMKPRSSTGTLVELVGAPWEITRLTLPTGPGSNRTRVSDLYLKAGGTNDYTCFIALSPDHGIGFSILIAGETATPARWPLRDVTGTAFITAAEYAAAESADKNLTGTFVVKGSETTNMTIEVTKGEPGLKLKSWYVEGKDVVEDTSSRLYPMGLYSNSRSLAAQYNIKGKFSAAFRVVTGLAPPAPRAAVEGGKGGLFDHSQAWMNIGASGTADELIFNMEDARVVSIISPYDGTEFVRADYFTQENHKKSVSMVPAIESPKDRISAAAAEGERLLSVIAATEDTAATLTQVKLDLAALKNIWYDADALHSELSARLETEQKEFEALRDSHIKKFFAGSQYKEKLNKEENDVIELLEWQAKADKTRKELKAKLDDMKERRQKLEHMIEQRVQALNELDKLYAVVFDGPSPDNAEEDMLEAEMEAAQQIFDPIQNRYSQVASVVNYIIMARSRVTFAAGSAAKALKISESDIFDLKPGAGIRANRNFNSAVADRKEREELGLVRLSLAEASQFLALAHGLDPEVSGFIMPKVADGKSTAGRLDDWINTPVTDYLFHREIKATAEGIAAAGAIVDEELRKAEEKKSAWTEKRDAAGKELNQAREKLQQLRARIFEDAVNGQASSAVPSYEQATVNEHPPQYRESESEP</sequence>
<organism evidence="6 7">
    <name type="scientific">Fusarium anthophilum</name>
    <dbReference type="NCBI Taxonomy" id="48485"/>
    <lineage>
        <taxon>Eukaryota</taxon>
        <taxon>Fungi</taxon>
        <taxon>Dikarya</taxon>
        <taxon>Ascomycota</taxon>
        <taxon>Pezizomycotina</taxon>
        <taxon>Sordariomycetes</taxon>
        <taxon>Hypocreomycetidae</taxon>
        <taxon>Hypocreales</taxon>
        <taxon>Nectriaceae</taxon>
        <taxon>Fusarium</taxon>
        <taxon>Fusarium fujikuroi species complex</taxon>
    </lineage>
</organism>
<dbReference type="Proteomes" id="UP000573603">
    <property type="component" value="Unassembled WGS sequence"/>
</dbReference>
<proteinExistence type="inferred from homology"/>
<dbReference type="InterPro" id="IPR058664">
    <property type="entry name" value="ARB_00930-like_C"/>
</dbReference>
<evidence type="ECO:0000313" key="6">
    <source>
        <dbReference type="EMBL" id="KAF5248127.1"/>
    </source>
</evidence>
<dbReference type="SUPFAM" id="SSF56601">
    <property type="entry name" value="beta-lactamase/transpeptidase-like"/>
    <property type="match status" value="1"/>
</dbReference>
<dbReference type="Gene3D" id="3.40.710.10">
    <property type="entry name" value="DD-peptidase/beta-lactamase superfamily"/>
    <property type="match status" value="1"/>
</dbReference>
<dbReference type="Pfam" id="PF00144">
    <property type="entry name" value="Beta-lactamase"/>
    <property type="match status" value="1"/>
</dbReference>
<feature type="region of interest" description="Disordered" evidence="3">
    <location>
        <begin position="927"/>
        <end position="955"/>
    </location>
</feature>
<accession>A0A8H4ZJW7</accession>
<dbReference type="PANTHER" id="PTHR22935:SF95">
    <property type="entry name" value="BETA-LACTAMASE-LIKE 1-RELATED"/>
    <property type="match status" value="1"/>
</dbReference>
<dbReference type="AlphaFoldDB" id="A0A8H4ZJW7"/>
<evidence type="ECO:0000256" key="2">
    <source>
        <dbReference type="SAM" id="Coils"/>
    </source>
</evidence>
<evidence type="ECO:0000256" key="3">
    <source>
        <dbReference type="SAM" id="MobiDB-lite"/>
    </source>
</evidence>
<evidence type="ECO:0008006" key="8">
    <source>
        <dbReference type="Google" id="ProtNLM"/>
    </source>
</evidence>
<evidence type="ECO:0000259" key="5">
    <source>
        <dbReference type="Pfam" id="PF26335"/>
    </source>
</evidence>
<name>A0A8H4ZJW7_9HYPO</name>
<protein>
    <recommendedName>
        <fullName evidence="8">Beta-lactamase-related domain-containing protein</fullName>
    </recommendedName>
</protein>
<comment type="similarity">
    <text evidence="1">Belongs to the beta-lactamase family.</text>
</comment>